<dbReference type="Proteomes" id="UP000243024">
    <property type="component" value="Unassembled WGS sequence"/>
</dbReference>
<evidence type="ECO:0000313" key="4">
    <source>
        <dbReference type="Proteomes" id="UP000243024"/>
    </source>
</evidence>
<comment type="caution">
    <text evidence="3">The sequence shown here is derived from an EMBL/GenBank/DDBJ whole genome shotgun (WGS) entry which is preliminary data.</text>
</comment>
<organism evidence="3 4">
    <name type="scientific">Hydrogenibacillus schlegelii</name>
    <name type="common">Bacillus schlegelii</name>
    <dbReference type="NCBI Taxonomy" id="1484"/>
    <lineage>
        <taxon>Bacteria</taxon>
        <taxon>Bacillati</taxon>
        <taxon>Bacillota</taxon>
        <taxon>Bacilli</taxon>
        <taxon>Bacillales</taxon>
        <taxon>Bacillales Family X. Incertae Sedis</taxon>
        <taxon>Hydrogenibacillus</taxon>
    </lineage>
</organism>
<name>A0A179IU01_HYDSH</name>
<dbReference type="InterPro" id="IPR031316">
    <property type="entry name" value="FlgM_C"/>
</dbReference>
<dbReference type="Pfam" id="PF04316">
    <property type="entry name" value="FlgM"/>
    <property type="match status" value="1"/>
</dbReference>
<sequence length="158" mass="15342">MKIDPTQGAGAYRAEASRASAGRTPPPHRALRAEDRLEISPAARALSVEGAGRATPAPVPGGVPAVSPPTGAPAPARSPAAGAGASASEGPAAAGPAPAGPSSAPASGGAPVFGVAGDRAQRLQTLRQAVEQGAYRPDPAAIAEALLRALAGGRRAER</sequence>
<protein>
    <recommendedName>
        <fullName evidence="2">Anti-sigma-28 factor FlgM C-terminal domain-containing protein</fullName>
    </recommendedName>
</protein>
<dbReference type="AlphaFoldDB" id="A0A179IU01"/>
<keyword evidence="4" id="KW-1185">Reference proteome</keyword>
<evidence type="ECO:0000256" key="1">
    <source>
        <dbReference type="SAM" id="MobiDB-lite"/>
    </source>
</evidence>
<evidence type="ECO:0000259" key="2">
    <source>
        <dbReference type="Pfam" id="PF04316"/>
    </source>
</evidence>
<reference evidence="3 4" key="1">
    <citation type="submission" date="2015-09" db="EMBL/GenBank/DDBJ databases">
        <title>Draft genome sequence of Hydrogenibacillus schlegelii DSM 2000.</title>
        <authorList>
            <person name="Hemp J."/>
        </authorList>
    </citation>
    <scope>NUCLEOTIDE SEQUENCE [LARGE SCALE GENOMIC DNA]</scope>
    <source>
        <strain evidence="3 4">MA 48</strain>
    </source>
</reference>
<feature type="compositionally biased region" description="Low complexity" evidence="1">
    <location>
        <begin position="73"/>
        <end position="110"/>
    </location>
</feature>
<feature type="compositionally biased region" description="Pro residues" evidence="1">
    <location>
        <begin position="57"/>
        <end position="72"/>
    </location>
</feature>
<feature type="region of interest" description="Disordered" evidence="1">
    <location>
        <begin position="1"/>
        <end position="116"/>
    </location>
</feature>
<dbReference type="SUPFAM" id="SSF101498">
    <property type="entry name" value="Anti-sigma factor FlgM"/>
    <property type="match status" value="1"/>
</dbReference>
<dbReference type="STRING" id="1484.SA87_08360"/>
<feature type="domain" description="Anti-sigma-28 factor FlgM C-terminal" evidence="2">
    <location>
        <begin position="119"/>
        <end position="147"/>
    </location>
</feature>
<dbReference type="RefSeq" id="WP_066198684.1">
    <property type="nucleotide sequence ID" value="NZ_JBDOQL010000140.1"/>
</dbReference>
<accession>A0A179IU01</accession>
<evidence type="ECO:0000313" key="3">
    <source>
        <dbReference type="EMBL" id="OAR05151.1"/>
    </source>
</evidence>
<dbReference type="InterPro" id="IPR035890">
    <property type="entry name" value="Anti-sigma-28_factor_FlgM_sf"/>
</dbReference>
<dbReference type="EMBL" id="JXBB01000004">
    <property type="protein sequence ID" value="OAR05151.1"/>
    <property type="molecule type" value="Genomic_DNA"/>
</dbReference>
<gene>
    <name evidence="3" type="ORF">SA87_08360</name>
</gene>
<proteinExistence type="predicted"/>